<keyword evidence="3" id="KW-1003">Cell membrane</keyword>
<dbReference type="Pfam" id="PF02355">
    <property type="entry name" value="SecD_SecF_C"/>
    <property type="match status" value="1"/>
</dbReference>
<keyword evidence="2" id="KW-0813">Transport</keyword>
<evidence type="ECO:0000259" key="13">
    <source>
        <dbReference type="Pfam" id="PF22599"/>
    </source>
</evidence>
<dbReference type="GO" id="GO:0005886">
    <property type="term" value="C:plasma membrane"/>
    <property type="evidence" value="ECO:0007669"/>
    <property type="project" value="UniProtKB-SubCell"/>
</dbReference>
<evidence type="ECO:0000259" key="12">
    <source>
        <dbReference type="Pfam" id="PF21760"/>
    </source>
</evidence>
<evidence type="ECO:0000259" key="11">
    <source>
        <dbReference type="Pfam" id="PF02355"/>
    </source>
</evidence>
<evidence type="ECO:0000313" key="15">
    <source>
        <dbReference type="EMBL" id="CAB4342277.1"/>
    </source>
</evidence>
<keyword evidence="6 10" id="KW-1133">Transmembrane helix</keyword>
<evidence type="ECO:0000256" key="3">
    <source>
        <dbReference type="ARBA" id="ARBA00022475"/>
    </source>
</evidence>
<dbReference type="InterPro" id="IPR048631">
    <property type="entry name" value="SecD_1st"/>
</dbReference>
<keyword evidence="5" id="KW-0653">Protein transport</keyword>
<dbReference type="Gene3D" id="1.20.1640.10">
    <property type="entry name" value="Multidrug efflux transporter AcrB transmembrane domain"/>
    <property type="match status" value="1"/>
</dbReference>
<dbReference type="NCBIfam" id="TIGR01129">
    <property type="entry name" value="secD"/>
    <property type="match status" value="1"/>
</dbReference>
<keyword evidence="8 10" id="KW-0472">Membrane</keyword>
<name>A0A6J5Z3Z3_9ZZZZ</name>
<feature type="transmembrane region" description="Helical" evidence="10">
    <location>
        <begin position="381"/>
        <end position="401"/>
    </location>
</feature>
<feature type="transmembrane region" description="Helical" evidence="10">
    <location>
        <begin position="460"/>
        <end position="478"/>
    </location>
</feature>
<dbReference type="SUPFAM" id="SSF82866">
    <property type="entry name" value="Multidrug efflux transporter AcrB transmembrane domain"/>
    <property type="match status" value="1"/>
</dbReference>
<feature type="transmembrane region" description="Helical" evidence="10">
    <location>
        <begin position="407"/>
        <end position="432"/>
    </location>
</feature>
<dbReference type="EMBL" id="CAESAI010000007">
    <property type="protein sequence ID" value="CAB4334483.1"/>
    <property type="molecule type" value="Genomic_DNA"/>
</dbReference>
<sequence>MAKHYRPGRSLLIFLVSIVGLAVWAFWPGQNHAPKLGLDLRGGTQVILSPQVAAGATLSPEQLNQTVAIIRQRVDGFGVAESEVTIQGTGDGAKIIVTIPGETSRTVVDQLKTTAQLNFRAVVAIDYGSPQPSTSPTPSDSASPAASATASATASASPSASASPTPTPSPSVSVAPELMVPPIQSPDASGDFPDRFAALDCATSDIKNGATDDPAQYLISCEKDGSIKYVLAPADLVGTDIEGATAGLPQQGAGGWQVDLQMTTEGAKKFADSTTTLSAQQTPNNQFAIVLDGVVISAPAVNEPILGGSAVISGSFTADEARALAQVLKFGALPVSLDVDEVQQISPTLGNDQLHAGLLAGGFGLLLVIIYLLLYYRALGVVAVVSLFAAAIMTYLIFILLGRGIGFTLTLSGIAGAIVAIGITADSFVIYFERIRDEIREGKRLRAAVDQGWTRARRTILAADFVSLLAAVILYYLSVGSVRGFAFTLGLITFVDIAVAFMFTRSLVTKLGNSHWMNAGSAWTGVSPERLGVTKTAQEVN</sequence>
<dbReference type="InterPro" id="IPR054384">
    <property type="entry name" value="SecDF_P1_head"/>
</dbReference>
<gene>
    <name evidence="16" type="ORF">UFOPK2648_00625</name>
    <name evidence="17" type="ORF">UFOPK2824_00320</name>
    <name evidence="18" type="ORF">UFOPK3037_00614</name>
    <name evidence="14" type="ORF">UFOPK3406_00477</name>
    <name evidence="15" type="ORF">UFOPK3925_01107</name>
    <name evidence="19" type="ORF">UFOPK4097_00820</name>
</gene>
<dbReference type="HAMAP" id="MF_01463_B">
    <property type="entry name" value="SecD_B"/>
    <property type="match status" value="1"/>
</dbReference>
<reference evidence="14" key="1">
    <citation type="submission" date="2020-05" db="EMBL/GenBank/DDBJ databases">
        <authorList>
            <person name="Chiriac C."/>
            <person name="Salcher M."/>
            <person name="Ghai R."/>
            <person name="Kavagutti S V."/>
        </authorList>
    </citation>
    <scope>NUCLEOTIDE SEQUENCE</scope>
</reference>
<dbReference type="InterPro" id="IPR048634">
    <property type="entry name" value="SecD_SecF_C"/>
</dbReference>
<comment type="subcellular location">
    <subcellularLocation>
        <location evidence="1">Cell membrane</location>
        <topology evidence="1">Multi-pass membrane protein</topology>
    </subcellularLocation>
</comment>
<dbReference type="EMBL" id="CAFBPK010000011">
    <property type="protein sequence ID" value="CAB5019172.1"/>
    <property type="molecule type" value="Genomic_DNA"/>
</dbReference>
<evidence type="ECO:0000313" key="19">
    <source>
        <dbReference type="EMBL" id="CAB5019172.1"/>
    </source>
</evidence>
<keyword evidence="7" id="KW-0811">Translocation</keyword>
<dbReference type="Gene3D" id="3.30.70.3220">
    <property type="match status" value="1"/>
</dbReference>
<dbReference type="Pfam" id="PF21760">
    <property type="entry name" value="SecD_1st"/>
    <property type="match status" value="1"/>
</dbReference>
<evidence type="ECO:0000256" key="7">
    <source>
        <dbReference type="ARBA" id="ARBA00023010"/>
    </source>
</evidence>
<feature type="transmembrane region" description="Helical" evidence="10">
    <location>
        <begin position="354"/>
        <end position="374"/>
    </location>
</feature>
<keyword evidence="4 10" id="KW-0812">Transmembrane</keyword>
<dbReference type="GO" id="GO:0015450">
    <property type="term" value="F:protein-transporting ATPase activity"/>
    <property type="evidence" value="ECO:0007669"/>
    <property type="project" value="InterPro"/>
</dbReference>
<dbReference type="AlphaFoldDB" id="A0A6J5Z3Z3"/>
<dbReference type="EMBL" id="CAESAD010000008">
    <property type="protein sequence ID" value="CAB4342277.1"/>
    <property type="molecule type" value="Genomic_DNA"/>
</dbReference>
<evidence type="ECO:0000313" key="14">
    <source>
        <dbReference type="EMBL" id="CAB4334483.1"/>
    </source>
</evidence>
<dbReference type="InterPro" id="IPR005791">
    <property type="entry name" value="SecD"/>
</dbReference>
<evidence type="ECO:0000256" key="10">
    <source>
        <dbReference type="SAM" id="Phobius"/>
    </source>
</evidence>
<dbReference type="InterPro" id="IPR022813">
    <property type="entry name" value="SecD/SecF_arch_bac"/>
</dbReference>
<dbReference type="InterPro" id="IPR055344">
    <property type="entry name" value="SecD_SecF_C_bact"/>
</dbReference>
<feature type="compositionally biased region" description="Low complexity" evidence="9">
    <location>
        <begin position="130"/>
        <end position="176"/>
    </location>
</feature>
<organism evidence="14">
    <name type="scientific">freshwater metagenome</name>
    <dbReference type="NCBI Taxonomy" id="449393"/>
    <lineage>
        <taxon>unclassified sequences</taxon>
        <taxon>metagenomes</taxon>
        <taxon>ecological metagenomes</taxon>
    </lineage>
</organism>
<evidence type="ECO:0000256" key="1">
    <source>
        <dbReference type="ARBA" id="ARBA00004651"/>
    </source>
</evidence>
<dbReference type="Pfam" id="PF22599">
    <property type="entry name" value="SecDF_P1_head"/>
    <property type="match status" value="1"/>
</dbReference>
<feature type="region of interest" description="Disordered" evidence="9">
    <location>
        <begin position="130"/>
        <end position="191"/>
    </location>
</feature>
<feature type="domain" description="Protein export membrane protein SecD/SecF C-terminal" evidence="11">
    <location>
        <begin position="338"/>
        <end position="512"/>
    </location>
</feature>
<evidence type="ECO:0000256" key="8">
    <source>
        <dbReference type="ARBA" id="ARBA00023136"/>
    </source>
</evidence>
<evidence type="ECO:0000256" key="2">
    <source>
        <dbReference type="ARBA" id="ARBA00022448"/>
    </source>
</evidence>
<dbReference type="NCBIfam" id="TIGR00916">
    <property type="entry name" value="2A0604s01"/>
    <property type="match status" value="1"/>
</dbReference>
<dbReference type="EMBL" id="CAFAAO010000006">
    <property type="protein sequence ID" value="CAB4800627.1"/>
    <property type="molecule type" value="Genomic_DNA"/>
</dbReference>
<dbReference type="PANTHER" id="PTHR30081">
    <property type="entry name" value="PROTEIN-EXPORT MEMBRANE PROTEIN SEC"/>
    <property type="match status" value="1"/>
</dbReference>
<feature type="domain" description="Protein translocase subunit SecDF P1" evidence="12">
    <location>
        <begin position="64"/>
        <end position="122"/>
    </location>
</feature>
<dbReference type="PANTHER" id="PTHR30081:SF1">
    <property type="entry name" value="PROTEIN TRANSLOCASE SUBUNIT SECD"/>
    <property type="match status" value="1"/>
</dbReference>
<evidence type="ECO:0000256" key="4">
    <source>
        <dbReference type="ARBA" id="ARBA00022692"/>
    </source>
</evidence>
<dbReference type="Gene3D" id="3.30.1360.200">
    <property type="match status" value="1"/>
</dbReference>
<evidence type="ECO:0000313" key="16">
    <source>
        <dbReference type="EMBL" id="CAB4706526.1"/>
    </source>
</evidence>
<feature type="transmembrane region" description="Helical" evidence="10">
    <location>
        <begin position="484"/>
        <end position="503"/>
    </location>
</feature>
<evidence type="ECO:0000256" key="6">
    <source>
        <dbReference type="ARBA" id="ARBA00022989"/>
    </source>
</evidence>
<evidence type="ECO:0000313" key="17">
    <source>
        <dbReference type="EMBL" id="CAB4743754.1"/>
    </source>
</evidence>
<dbReference type="EMBL" id="CAEZZD010000030">
    <property type="protein sequence ID" value="CAB4743754.1"/>
    <property type="molecule type" value="Genomic_DNA"/>
</dbReference>
<accession>A0A6J5Z3Z3</accession>
<feature type="domain" description="SecDF P1 head subdomain" evidence="13">
    <location>
        <begin position="228"/>
        <end position="335"/>
    </location>
</feature>
<evidence type="ECO:0000256" key="9">
    <source>
        <dbReference type="SAM" id="MobiDB-lite"/>
    </source>
</evidence>
<proteinExistence type="inferred from homology"/>
<evidence type="ECO:0000256" key="5">
    <source>
        <dbReference type="ARBA" id="ARBA00022927"/>
    </source>
</evidence>
<evidence type="ECO:0000313" key="18">
    <source>
        <dbReference type="EMBL" id="CAB4800627.1"/>
    </source>
</evidence>
<protein>
    <submittedName>
        <fullName evidence="14">Unannotated protein</fullName>
    </submittedName>
</protein>
<dbReference type="GO" id="GO:0006886">
    <property type="term" value="P:intracellular protein transport"/>
    <property type="evidence" value="ECO:0007669"/>
    <property type="project" value="InterPro"/>
</dbReference>
<dbReference type="EMBL" id="CAEZYC010000026">
    <property type="protein sequence ID" value="CAB4706526.1"/>
    <property type="molecule type" value="Genomic_DNA"/>
</dbReference>